<dbReference type="Pfam" id="PF01047">
    <property type="entry name" value="MarR"/>
    <property type="match status" value="1"/>
</dbReference>
<dbReference type="EMBL" id="FLYE01000002">
    <property type="protein sequence ID" value="SCA55453.1"/>
    <property type="molecule type" value="Genomic_DNA"/>
</dbReference>
<dbReference type="InterPro" id="IPR000835">
    <property type="entry name" value="HTH_MarR-typ"/>
</dbReference>
<dbReference type="GO" id="GO:0006950">
    <property type="term" value="P:response to stress"/>
    <property type="evidence" value="ECO:0007669"/>
    <property type="project" value="TreeGrafter"/>
</dbReference>
<dbReference type="GO" id="GO:0003700">
    <property type="term" value="F:DNA-binding transcription factor activity"/>
    <property type="evidence" value="ECO:0007669"/>
    <property type="project" value="InterPro"/>
</dbReference>
<proteinExistence type="predicted"/>
<dbReference type="OrthoDB" id="9812268at2"/>
<sequence>MGVELEPVQALDLWRKAIVESVRRDGPDLSARQMALLLTVYLTPPPHTVRGLAESMNVSKPAITRALDRLGQMELLRRKVDDSDRRSVLVQRTVKGSVYLREFGEIIVQSAVDLGEKK</sequence>
<evidence type="ECO:0000259" key="1">
    <source>
        <dbReference type="PROSITE" id="PS50995"/>
    </source>
</evidence>
<dbReference type="Proteomes" id="UP000231658">
    <property type="component" value="Unassembled WGS sequence"/>
</dbReference>
<gene>
    <name evidence="2" type="ORF">MTBPR1_100094</name>
</gene>
<reference evidence="2 3" key="1">
    <citation type="submission" date="2016-07" db="EMBL/GenBank/DDBJ databases">
        <authorList>
            <person name="Lefevre C.T."/>
        </authorList>
    </citation>
    <scope>NUCLEOTIDE SEQUENCE [LARGE SCALE GENOMIC DNA]</scope>
    <source>
        <strain evidence="2">PR1</strain>
    </source>
</reference>
<dbReference type="AlphaFoldDB" id="A0A1C3RDT3"/>
<dbReference type="Gene3D" id="1.10.10.10">
    <property type="entry name" value="Winged helix-like DNA-binding domain superfamily/Winged helix DNA-binding domain"/>
    <property type="match status" value="1"/>
</dbReference>
<dbReference type="InterPro" id="IPR036390">
    <property type="entry name" value="WH_DNA-bd_sf"/>
</dbReference>
<feature type="domain" description="HTH marR-type" evidence="1">
    <location>
        <begin position="1"/>
        <end position="118"/>
    </location>
</feature>
<dbReference type="PROSITE" id="PS50995">
    <property type="entry name" value="HTH_MARR_2"/>
    <property type="match status" value="1"/>
</dbReference>
<evidence type="ECO:0000313" key="3">
    <source>
        <dbReference type="Proteomes" id="UP000231658"/>
    </source>
</evidence>
<dbReference type="InterPro" id="IPR039422">
    <property type="entry name" value="MarR/SlyA-like"/>
</dbReference>
<keyword evidence="3" id="KW-1185">Reference proteome</keyword>
<dbReference type="SMART" id="SM00347">
    <property type="entry name" value="HTH_MARR"/>
    <property type="match status" value="1"/>
</dbReference>
<dbReference type="PANTHER" id="PTHR33164">
    <property type="entry name" value="TRANSCRIPTIONAL REGULATOR, MARR FAMILY"/>
    <property type="match status" value="1"/>
</dbReference>
<dbReference type="SUPFAM" id="SSF46785">
    <property type="entry name" value="Winged helix' DNA-binding domain"/>
    <property type="match status" value="1"/>
</dbReference>
<name>A0A1C3RDT3_9PROT</name>
<dbReference type="STRING" id="1867952.MTBPR1_100094"/>
<dbReference type="RefSeq" id="WP_069186167.1">
    <property type="nucleotide sequence ID" value="NZ_FLYE01000002.1"/>
</dbReference>
<dbReference type="PANTHER" id="PTHR33164:SF43">
    <property type="entry name" value="HTH-TYPE TRANSCRIPTIONAL REPRESSOR YETL"/>
    <property type="match status" value="1"/>
</dbReference>
<evidence type="ECO:0000313" key="2">
    <source>
        <dbReference type="EMBL" id="SCA55453.1"/>
    </source>
</evidence>
<organism evidence="2 3">
    <name type="scientific">Candidatus Terasakiella magnetica</name>
    <dbReference type="NCBI Taxonomy" id="1867952"/>
    <lineage>
        <taxon>Bacteria</taxon>
        <taxon>Pseudomonadati</taxon>
        <taxon>Pseudomonadota</taxon>
        <taxon>Alphaproteobacteria</taxon>
        <taxon>Rhodospirillales</taxon>
        <taxon>Terasakiellaceae</taxon>
        <taxon>Terasakiella</taxon>
    </lineage>
</organism>
<dbReference type="InterPro" id="IPR036388">
    <property type="entry name" value="WH-like_DNA-bd_sf"/>
</dbReference>
<accession>A0A1C3RDT3</accession>
<protein>
    <submittedName>
        <fullName evidence="2">Transcriptional regulator</fullName>
    </submittedName>
</protein>